<proteinExistence type="predicted"/>
<name>M3YW26_MUSPF</name>
<feature type="region of interest" description="Disordered" evidence="1">
    <location>
        <begin position="1"/>
        <end position="26"/>
    </location>
</feature>
<dbReference type="HOGENOM" id="CLU_2782548_0_0_1"/>
<accession>M3YW26</accession>
<evidence type="ECO:0000313" key="2">
    <source>
        <dbReference type="Ensembl" id="ENSMPUP00000015536.1"/>
    </source>
</evidence>
<protein>
    <submittedName>
        <fullName evidence="2">Uncharacterized protein</fullName>
    </submittedName>
</protein>
<dbReference type="EMBL" id="AEYP01041880">
    <property type="status" value="NOT_ANNOTATED_CDS"/>
    <property type="molecule type" value="Genomic_DNA"/>
</dbReference>
<organism evidence="2">
    <name type="scientific">Mustela putorius furo</name>
    <name type="common">European domestic ferret</name>
    <name type="synonym">Mustela furo</name>
    <dbReference type="NCBI Taxonomy" id="9669"/>
    <lineage>
        <taxon>Eukaryota</taxon>
        <taxon>Metazoa</taxon>
        <taxon>Chordata</taxon>
        <taxon>Craniata</taxon>
        <taxon>Vertebrata</taxon>
        <taxon>Euteleostomi</taxon>
        <taxon>Mammalia</taxon>
        <taxon>Eutheria</taxon>
        <taxon>Laurasiatheria</taxon>
        <taxon>Carnivora</taxon>
        <taxon>Caniformia</taxon>
        <taxon>Musteloidea</taxon>
        <taxon>Mustelidae</taxon>
        <taxon>Mustelinae</taxon>
        <taxon>Mustela</taxon>
    </lineage>
</organism>
<evidence type="ECO:0000256" key="1">
    <source>
        <dbReference type="SAM" id="MobiDB-lite"/>
    </source>
</evidence>
<dbReference type="AlphaFoldDB" id="M3YW26"/>
<sequence>MRARAPLLRAPSEKSRQSLPLPGLWPRSELPPACDPAFLSLARRPGWSLRAPRIPAVRSHAASPREGRS</sequence>
<reference evidence="2" key="1">
    <citation type="submission" date="2024-06" db="UniProtKB">
        <authorList>
            <consortium name="Ensembl"/>
        </authorList>
    </citation>
    <scope>IDENTIFICATION</scope>
</reference>
<dbReference type="Ensembl" id="ENSMPUT00000015777.1">
    <property type="protein sequence ID" value="ENSMPUP00000015536.1"/>
    <property type="gene ID" value="ENSMPUG00000015646.1"/>
</dbReference>
<dbReference type="EMBL" id="AEYP01041881">
    <property type="status" value="NOT_ANNOTATED_CDS"/>
    <property type="molecule type" value="Genomic_DNA"/>
</dbReference>
<dbReference type="InParanoid" id="M3YW26"/>